<dbReference type="Proteomes" id="UP000019681">
    <property type="component" value="Unassembled WGS sequence"/>
</dbReference>
<comment type="caution">
    <text evidence="1">The sequence shown here is derived from an EMBL/GenBank/DDBJ whole genome shotgun (WGS) entry which is preliminary data.</text>
</comment>
<protein>
    <submittedName>
        <fullName evidence="1">Uncharacterized protein</fullName>
    </submittedName>
</protein>
<dbReference type="RefSeq" id="WP_278244881.1">
    <property type="nucleotide sequence ID" value="NZ_AZQP01000018.1"/>
</dbReference>
<gene>
    <name evidence="1" type="ORF">Q428_07380</name>
</gene>
<accession>A0A017RW32</accession>
<sequence length="40" mass="4539">MTKKVKIKENKSYKPNEENPVIVDVESGMKKPVKGLPKAR</sequence>
<dbReference type="STRING" id="1403537.Q428_07380"/>
<dbReference type="EMBL" id="AZQP01000018">
    <property type="protein sequence ID" value="EYE88584.1"/>
    <property type="molecule type" value="Genomic_DNA"/>
</dbReference>
<keyword evidence="2" id="KW-1185">Reference proteome</keyword>
<evidence type="ECO:0000313" key="1">
    <source>
        <dbReference type="EMBL" id="EYE88584.1"/>
    </source>
</evidence>
<dbReference type="AlphaFoldDB" id="A0A017RW32"/>
<name>A0A017RW32_9CLOT</name>
<organism evidence="1 2">
    <name type="scientific">Fervidicella metallireducens AeB</name>
    <dbReference type="NCBI Taxonomy" id="1403537"/>
    <lineage>
        <taxon>Bacteria</taxon>
        <taxon>Bacillati</taxon>
        <taxon>Bacillota</taxon>
        <taxon>Clostridia</taxon>
        <taxon>Eubacteriales</taxon>
        <taxon>Clostridiaceae</taxon>
        <taxon>Fervidicella</taxon>
    </lineage>
</organism>
<reference evidence="1 2" key="1">
    <citation type="journal article" date="2014" name="Genome Announc.">
        <title>Draft Genome Sequence of Fervidicella metallireducens Strain AeBT, an Iron-Reducing Thermoanaerobe from the Great Artesian Basin.</title>
        <authorList>
            <person name="Patel B.K."/>
        </authorList>
    </citation>
    <scope>NUCLEOTIDE SEQUENCE [LARGE SCALE GENOMIC DNA]</scope>
    <source>
        <strain evidence="1 2">AeB</strain>
    </source>
</reference>
<evidence type="ECO:0000313" key="2">
    <source>
        <dbReference type="Proteomes" id="UP000019681"/>
    </source>
</evidence>
<proteinExistence type="predicted"/>